<dbReference type="Proteomes" id="UP000323917">
    <property type="component" value="Chromosome"/>
</dbReference>
<keyword evidence="2" id="KW-1185">Reference proteome</keyword>
<dbReference type="AlphaFoldDB" id="A0A5B9QMJ1"/>
<dbReference type="InterPro" id="IPR043519">
    <property type="entry name" value="NT_sf"/>
</dbReference>
<dbReference type="EMBL" id="CP042913">
    <property type="protein sequence ID" value="QEG35341.1"/>
    <property type="molecule type" value="Genomic_DNA"/>
</dbReference>
<accession>A0A5B9QMJ1</accession>
<evidence type="ECO:0000313" key="1">
    <source>
        <dbReference type="EMBL" id="QEG35341.1"/>
    </source>
</evidence>
<protein>
    <submittedName>
        <fullName evidence="1">Uncharacterized protein</fullName>
    </submittedName>
</protein>
<gene>
    <name evidence="1" type="ORF">Pr1d_26390</name>
</gene>
<sequence>MPLSTELLAEQLQIADALLVGRQNMFEPQDLPGRYGRVVKALDQALIACQCEAVVGGGWAVWRHGYLGRVTQDIDIALPSNRIDDFLHTAAVSGFDVLNTPTGNWPKLLHRETGIEVDILPEGGRPGTAKHPAPTTISHPQVMGATPGMLTYISLPALIELKLAAGRLRDEADVVELIRENPDSVEEIAAHLAAVHPDYGRRFAELVERSEE</sequence>
<dbReference type="Gene3D" id="3.30.460.40">
    <property type="match status" value="1"/>
</dbReference>
<organism evidence="1 2">
    <name type="scientific">Bythopirellula goksoeyrii</name>
    <dbReference type="NCBI Taxonomy" id="1400387"/>
    <lineage>
        <taxon>Bacteria</taxon>
        <taxon>Pseudomonadati</taxon>
        <taxon>Planctomycetota</taxon>
        <taxon>Planctomycetia</taxon>
        <taxon>Pirellulales</taxon>
        <taxon>Lacipirellulaceae</taxon>
        <taxon>Bythopirellula</taxon>
    </lineage>
</organism>
<evidence type="ECO:0000313" key="2">
    <source>
        <dbReference type="Proteomes" id="UP000323917"/>
    </source>
</evidence>
<reference evidence="1 2" key="1">
    <citation type="submission" date="2019-08" db="EMBL/GenBank/DDBJ databases">
        <title>Deep-cultivation of Planctomycetes and their phenomic and genomic characterization uncovers novel biology.</title>
        <authorList>
            <person name="Wiegand S."/>
            <person name="Jogler M."/>
            <person name="Boedeker C."/>
            <person name="Pinto D."/>
            <person name="Vollmers J."/>
            <person name="Rivas-Marin E."/>
            <person name="Kohn T."/>
            <person name="Peeters S.H."/>
            <person name="Heuer A."/>
            <person name="Rast P."/>
            <person name="Oberbeckmann S."/>
            <person name="Bunk B."/>
            <person name="Jeske O."/>
            <person name="Meyerdierks A."/>
            <person name="Storesund J.E."/>
            <person name="Kallscheuer N."/>
            <person name="Luecker S."/>
            <person name="Lage O.M."/>
            <person name="Pohl T."/>
            <person name="Merkel B.J."/>
            <person name="Hornburger P."/>
            <person name="Mueller R.-W."/>
            <person name="Bruemmer F."/>
            <person name="Labrenz M."/>
            <person name="Spormann A.M."/>
            <person name="Op den Camp H."/>
            <person name="Overmann J."/>
            <person name="Amann R."/>
            <person name="Jetten M.S.M."/>
            <person name="Mascher T."/>
            <person name="Medema M.H."/>
            <person name="Devos D.P."/>
            <person name="Kaster A.-K."/>
            <person name="Ovreas L."/>
            <person name="Rohde M."/>
            <person name="Galperin M.Y."/>
            <person name="Jogler C."/>
        </authorList>
    </citation>
    <scope>NUCLEOTIDE SEQUENCE [LARGE SCALE GENOMIC DNA]</scope>
    <source>
        <strain evidence="1 2">Pr1d</strain>
    </source>
</reference>
<dbReference type="KEGG" id="bgok:Pr1d_26390"/>
<proteinExistence type="predicted"/>
<dbReference type="SUPFAM" id="SSF81301">
    <property type="entry name" value="Nucleotidyltransferase"/>
    <property type="match status" value="1"/>
</dbReference>
<name>A0A5B9QMJ1_9BACT</name>